<dbReference type="EMBL" id="CABPRJ010000477">
    <property type="protein sequence ID" value="VVC28068.1"/>
    <property type="molecule type" value="Genomic_DNA"/>
</dbReference>
<proteinExistence type="predicted"/>
<reference evidence="1 2" key="1">
    <citation type="submission" date="2019-08" db="EMBL/GenBank/DDBJ databases">
        <authorList>
            <person name="Alioto T."/>
            <person name="Alioto T."/>
            <person name="Gomez Garrido J."/>
        </authorList>
    </citation>
    <scope>NUCLEOTIDE SEQUENCE [LARGE SCALE GENOMIC DNA]</scope>
</reference>
<evidence type="ECO:0000313" key="2">
    <source>
        <dbReference type="Proteomes" id="UP000325440"/>
    </source>
</evidence>
<dbReference type="Proteomes" id="UP000325440">
    <property type="component" value="Unassembled WGS sequence"/>
</dbReference>
<accession>A0A5E4MB55</accession>
<gene>
    <name evidence="1" type="ORF">CINCED_3A004196</name>
</gene>
<organism evidence="1 2">
    <name type="scientific">Cinara cedri</name>
    <dbReference type="NCBI Taxonomy" id="506608"/>
    <lineage>
        <taxon>Eukaryota</taxon>
        <taxon>Metazoa</taxon>
        <taxon>Ecdysozoa</taxon>
        <taxon>Arthropoda</taxon>
        <taxon>Hexapoda</taxon>
        <taxon>Insecta</taxon>
        <taxon>Pterygota</taxon>
        <taxon>Neoptera</taxon>
        <taxon>Paraneoptera</taxon>
        <taxon>Hemiptera</taxon>
        <taxon>Sternorrhyncha</taxon>
        <taxon>Aphidomorpha</taxon>
        <taxon>Aphidoidea</taxon>
        <taxon>Aphididae</taxon>
        <taxon>Lachninae</taxon>
        <taxon>Cinara</taxon>
    </lineage>
</organism>
<protein>
    <submittedName>
        <fullName evidence="1">Uncharacterized protein</fullName>
    </submittedName>
</protein>
<dbReference type="OrthoDB" id="6597291at2759"/>
<name>A0A5E4MB55_9HEMI</name>
<keyword evidence="2" id="KW-1185">Reference proteome</keyword>
<dbReference type="AlphaFoldDB" id="A0A5E4MB55"/>
<evidence type="ECO:0000313" key="1">
    <source>
        <dbReference type="EMBL" id="VVC28068.1"/>
    </source>
</evidence>
<sequence>MQKLYWLVGRHSELDLTSKRILDVSVVKPIWICGIQLWGCTSKSNIEIIQRCQSIALRTIVAAYRYDKYDIIHRDLKMSSVQDEITRFACKYARRLELYTNTAAIQLHDNSQTLDDSND</sequence>